<keyword evidence="2" id="KW-1133">Transmembrane helix</keyword>
<feature type="signal peptide" evidence="3">
    <location>
        <begin position="1"/>
        <end position="18"/>
    </location>
</feature>
<evidence type="ECO:0000313" key="5">
    <source>
        <dbReference type="Proteomes" id="UP001141327"/>
    </source>
</evidence>
<proteinExistence type="predicted"/>
<accession>A0ABQ8UCB1</accession>
<name>A0ABQ8UCB1_9EUKA</name>
<feature type="compositionally biased region" description="Pro residues" evidence="1">
    <location>
        <begin position="182"/>
        <end position="194"/>
    </location>
</feature>
<evidence type="ECO:0000313" key="4">
    <source>
        <dbReference type="EMBL" id="KAJ4455015.1"/>
    </source>
</evidence>
<evidence type="ECO:0000256" key="2">
    <source>
        <dbReference type="SAM" id="Phobius"/>
    </source>
</evidence>
<dbReference type="Proteomes" id="UP001141327">
    <property type="component" value="Unassembled WGS sequence"/>
</dbReference>
<organism evidence="4 5">
    <name type="scientific">Paratrimastix pyriformis</name>
    <dbReference type="NCBI Taxonomy" id="342808"/>
    <lineage>
        <taxon>Eukaryota</taxon>
        <taxon>Metamonada</taxon>
        <taxon>Preaxostyla</taxon>
        <taxon>Paratrimastigidae</taxon>
        <taxon>Paratrimastix</taxon>
    </lineage>
</organism>
<evidence type="ECO:0000256" key="3">
    <source>
        <dbReference type="SAM" id="SignalP"/>
    </source>
</evidence>
<feature type="region of interest" description="Disordered" evidence="1">
    <location>
        <begin position="150"/>
        <end position="208"/>
    </location>
</feature>
<keyword evidence="2" id="KW-0812">Transmembrane</keyword>
<protein>
    <submittedName>
        <fullName evidence="4">Uncharacterized protein</fullName>
    </submittedName>
</protein>
<keyword evidence="3" id="KW-0732">Signal</keyword>
<gene>
    <name evidence="4" type="ORF">PAPYR_10143</name>
</gene>
<dbReference type="EMBL" id="JAPMOS010000124">
    <property type="protein sequence ID" value="KAJ4455015.1"/>
    <property type="molecule type" value="Genomic_DNA"/>
</dbReference>
<keyword evidence="2" id="KW-0472">Membrane</keyword>
<sequence length="323" mass="33661">MLCGLLVVCAFFLHGPGARRDPLHDLQRAPCPRPALASLSIYTAESLATANMIMILAPVWATVITAFFLIGTLTLSCVALGRVSKERKMVLSFFVTLKREVVQDEYTRLQKKHTNEEARTAMHPISLPLPISAPAADADTASVVTANNERQLASAPSTPTGPLTVACGTPKTPGAGVTTPDSSPPPPFPAPEPFSHPDSPHHRRVGSSAAAPMMVVPASPSLDGGSAPHHATRELVPVNPGATQSPPVIFESLVAAASTGRLPPGAAGARPLHEMGRILREDEIPEEAEATVAVEPSGVEVGACATLRPPPPTSRVAAMAQLA</sequence>
<feature type="compositionally biased region" description="Polar residues" evidence="1">
    <location>
        <begin position="150"/>
        <end position="161"/>
    </location>
</feature>
<comment type="caution">
    <text evidence="4">The sequence shown here is derived from an EMBL/GenBank/DDBJ whole genome shotgun (WGS) entry which is preliminary data.</text>
</comment>
<feature type="chain" id="PRO_5045161557" evidence="3">
    <location>
        <begin position="19"/>
        <end position="323"/>
    </location>
</feature>
<evidence type="ECO:0000256" key="1">
    <source>
        <dbReference type="SAM" id="MobiDB-lite"/>
    </source>
</evidence>
<keyword evidence="5" id="KW-1185">Reference proteome</keyword>
<reference evidence="4" key="1">
    <citation type="journal article" date="2022" name="bioRxiv">
        <title>Genomics of Preaxostyla Flagellates Illuminates Evolutionary Transitions and the Path Towards Mitochondrial Loss.</title>
        <authorList>
            <person name="Novak L.V.F."/>
            <person name="Treitli S.C."/>
            <person name="Pyrih J."/>
            <person name="Halakuc P."/>
            <person name="Pipaliya S.V."/>
            <person name="Vacek V."/>
            <person name="Brzon O."/>
            <person name="Soukal P."/>
            <person name="Eme L."/>
            <person name="Dacks J.B."/>
            <person name="Karnkowska A."/>
            <person name="Elias M."/>
            <person name="Hampl V."/>
        </authorList>
    </citation>
    <scope>NUCLEOTIDE SEQUENCE</scope>
    <source>
        <strain evidence="4">RCP-MX</strain>
    </source>
</reference>
<feature type="transmembrane region" description="Helical" evidence="2">
    <location>
        <begin position="52"/>
        <end position="80"/>
    </location>
</feature>